<protein>
    <submittedName>
        <fullName evidence="3">LysR family transcriptional regulator</fullName>
    </submittedName>
</protein>
<sequence length="251" mass="25873">MKIVVVGGTGLIGSKVVETLTARGHEAIAAAPSTGVNAYTGEGLAKVLSGADVVVDVSNSPTLDDAAREFFESATTNLLTAEKEAGVTHHVALSVVGTEELATQSGYFDAKLLQERLIAGGPIPYTIVHATQFFEFLGTLADSATVDGSVRMPPAYFQPMAATDVAEGVANAAVHAPVGGTVEIGGPAAVLLPDLLRTALTAVGDSRTVVADPEAKYWGIDLGERTLVPGPQATLFATRFEDWILQTAAKG</sequence>
<accession>A0A6N4V6S3</accession>
<dbReference type="InterPro" id="IPR016040">
    <property type="entry name" value="NAD(P)-bd_dom"/>
</dbReference>
<evidence type="ECO:0000259" key="2">
    <source>
        <dbReference type="Pfam" id="PF13460"/>
    </source>
</evidence>
<keyword evidence="1" id="KW-0521">NADP</keyword>
<dbReference type="SUPFAM" id="SSF51735">
    <property type="entry name" value="NAD(P)-binding Rossmann-fold domains"/>
    <property type="match status" value="1"/>
</dbReference>
<evidence type="ECO:0000256" key="1">
    <source>
        <dbReference type="ARBA" id="ARBA00022857"/>
    </source>
</evidence>
<evidence type="ECO:0000313" key="3">
    <source>
        <dbReference type="EMBL" id="BBX49487.1"/>
    </source>
</evidence>
<proteinExistence type="predicted"/>
<organism evidence="3 4">
    <name type="scientific">Mycolicibacterium poriferae</name>
    <dbReference type="NCBI Taxonomy" id="39694"/>
    <lineage>
        <taxon>Bacteria</taxon>
        <taxon>Bacillati</taxon>
        <taxon>Actinomycetota</taxon>
        <taxon>Actinomycetes</taxon>
        <taxon>Mycobacteriales</taxon>
        <taxon>Mycobacteriaceae</taxon>
        <taxon>Mycolicibacterium</taxon>
    </lineage>
</organism>
<dbReference type="EMBL" id="AP022570">
    <property type="protein sequence ID" value="BBX49487.1"/>
    <property type="molecule type" value="Genomic_DNA"/>
</dbReference>
<keyword evidence="4" id="KW-1185">Reference proteome</keyword>
<dbReference type="Proteomes" id="UP000466785">
    <property type="component" value="Chromosome"/>
</dbReference>
<dbReference type="KEGG" id="mpof:MPOR_05130"/>
<dbReference type="RefSeq" id="WP_163672343.1">
    <property type="nucleotide sequence ID" value="NZ_AP022570.1"/>
</dbReference>
<dbReference type="Gene3D" id="3.40.50.720">
    <property type="entry name" value="NAD(P)-binding Rossmann-like Domain"/>
    <property type="match status" value="1"/>
</dbReference>
<dbReference type="InterPro" id="IPR036291">
    <property type="entry name" value="NAD(P)-bd_dom_sf"/>
</dbReference>
<dbReference type="InterPro" id="IPR051164">
    <property type="entry name" value="NmrA-like_oxidored"/>
</dbReference>
<dbReference type="AlphaFoldDB" id="A0A6N4V6S3"/>
<dbReference type="PANTHER" id="PTHR42748">
    <property type="entry name" value="NITROGEN METABOLITE REPRESSION PROTEIN NMRA FAMILY MEMBER"/>
    <property type="match status" value="1"/>
</dbReference>
<gene>
    <name evidence="3" type="ORF">MPOR_05130</name>
</gene>
<feature type="domain" description="NAD(P)-binding" evidence="2">
    <location>
        <begin position="7"/>
        <end position="133"/>
    </location>
</feature>
<reference evidence="3 4" key="1">
    <citation type="journal article" date="2019" name="Emerg. Microbes Infect.">
        <title>Comprehensive subspecies identification of 175 nontuberculous mycobacteria species based on 7547 genomic profiles.</title>
        <authorList>
            <person name="Matsumoto Y."/>
            <person name="Kinjo T."/>
            <person name="Motooka D."/>
            <person name="Nabeya D."/>
            <person name="Jung N."/>
            <person name="Uechi K."/>
            <person name="Horii T."/>
            <person name="Iida T."/>
            <person name="Fujita J."/>
            <person name="Nakamura S."/>
        </authorList>
    </citation>
    <scope>NUCLEOTIDE SEQUENCE [LARGE SCALE GENOMIC DNA]</scope>
    <source>
        <strain evidence="3 4">JCM 12603</strain>
    </source>
</reference>
<evidence type="ECO:0000313" key="4">
    <source>
        <dbReference type="Proteomes" id="UP000466785"/>
    </source>
</evidence>
<dbReference type="PANTHER" id="PTHR42748:SF3">
    <property type="entry name" value="BLL4366 PROTEIN"/>
    <property type="match status" value="1"/>
</dbReference>
<dbReference type="Pfam" id="PF13460">
    <property type="entry name" value="NAD_binding_10"/>
    <property type="match status" value="1"/>
</dbReference>
<name>A0A6N4V6S3_9MYCO</name>